<sequence length="273" mass="30904">MSRKFSLPYLTIPGVDPVTQIKIGAEAGYDYVSLRPIPMYLEGEPLFRYGEDRKLFNEVKNALREYDMKIMDIELARVREDLDVANYEKAFEASAELGATDVLSSIWSKDKNFAVNEFGKICDMAARYNLKVNLEFVTFSAVQGLSQALEILDEVKKPNAFLMVDTLHAYRSHVVPEDLAKVDKSRFGLIHLCDGPLEIPPLEDPEMIRVAREGRLYPGIGKIDLKGYLNAMPKNPISIELPNIKEFNARGAAGHAEQCLIHTKKYFEENKID</sequence>
<comment type="caution">
    <text evidence="2">The sequence shown here is derived from an EMBL/GenBank/DDBJ whole genome shotgun (WGS) entry which is preliminary data.</text>
</comment>
<gene>
    <name evidence="2" type="ORF">J2Z35_000292</name>
</gene>
<dbReference type="EMBL" id="JAGGLI010000002">
    <property type="protein sequence ID" value="MBP2026503.1"/>
    <property type="molecule type" value="Genomic_DNA"/>
</dbReference>
<dbReference type="Gene3D" id="3.20.20.150">
    <property type="entry name" value="Divalent-metal-dependent TIM barrel enzymes"/>
    <property type="match status" value="1"/>
</dbReference>
<proteinExistence type="predicted"/>
<accession>A0ABS4KFF0</accession>
<dbReference type="Proteomes" id="UP001314903">
    <property type="component" value="Unassembled WGS sequence"/>
</dbReference>
<reference evidence="2 3" key="1">
    <citation type="submission" date="2021-03" db="EMBL/GenBank/DDBJ databases">
        <title>Genomic Encyclopedia of Type Strains, Phase IV (KMG-IV): sequencing the most valuable type-strain genomes for metagenomic binning, comparative biology and taxonomic classification.</title>
        <authorList>
            <person name="Goeker M."/>
        </authorList>
    </citation>
    <scope>NUCLEOTIDE SEQUENCE [LARGE SCALE GENOMIC DNA]</scope>
    <source>
        <strain evidence="2 3">DSM 27512</strain>
    </source>
</reference>
<feature type="domain" description="Xylose isomerase-like TIM barrel" evidence="1">
    <location>
        <begin position="24"/>
        <end position="248"/>
    </location>
</feature>
<dbReference type="PANTHER" id="PTHR12110:SF48">
    <property type="entry name" value="BLL3656 PROTEIN"/>
    <property type="match status" value="1"/>
</dbReference>
<dbReference type="InterPro" id="IPR036237">
    <property type="entry name" value="Xyl_isomerase-like_sf"/>
</dbReference>
<organism evidence="2 3">
    <name type="scientific">Acetoanaerobium pronyense</name>
    <dbReference type="NCBI Taxonomy" id="1482736"/>
    <lineage>
        <taxon>Bacteria</taxon>
        <taxon>Bacillati</taxon>
        <taxon>Bacillota</taxon>
        <taxon>Clostridia</taxon>
        <taxon>Peptostreptococcales</taxon>
        <taxon>Filifactoraceae</taxon>
        <taxon>Acetoanaerobium</taxon>
    </lineage>
</organism>
<evidence type="ECO:0000259" key="1">
    <source>
        <dbReference type="Pfam" id="PF01261"/>
    </source>
</evidence>
<dbReference type="InterPro" id="IPR013022">
    <property type="entry name" value="Xyl_isomerase-like_TIM-brl"/>
</dbReference>
<dbReference type="SUPFAM" id="SSF51658">
    <property type="entry name" value="Xylose isomerase-like"/>
    <property type="match status" value="1"/>
</dbReference>
<keyword evidence="3" id="KW-1185">Reference proteome</keyword>
<dbReference type="Pfam" id="PF01261">
    <property type="entry name" value="AP_endonuc_2"/>
    <property type="match status" value="1"/>
</dbReference>
<dbReference type="GO" id="GO:0016853">
    <property type="term" value="F:isomerase activity"/>
    <property type="evidence" value="ECO:0007669"/>
    <property type="project" value="UniProtKB-KW"/>
</dbReference>
<dbReference type="PANTHER" id="PTHR12110">
    <property type="entry name" value="HYDROXYPYRUVATE ISOMERASE"/>
    <property type="match status" value="1"/>
</dbReference>
<protein>
    <submittedName>
        <fullName evidence="2">Sugar phosphate isomerase/epimerase</fullName>
    </submittedName>
</protein>
<keyword evidence="2" id="KW-0413">Isomerase</keyword>
<dbReference type="InterPro" id="IPR050312">
    <property type="entry name" value="IolE/XylAMocC-like"/>
</dbReference>
<evidence type="ECO:0000313" key="3">
    <source>
        <dbReference type="Proteomes" id="UP001314903"/>
    </source>
</evidence>
<dbReference type="RefSeq" id="WP_209658636.1">
    <property type="nucleotide sequence ID" value="NZ_JAGGLI010000002.1"/>
</dbReference>
<evidence type="ECO:0000313" key="2">
    <source>
        <dbReference type="EMBL" id="MBP2026503.1"/>
    </source>
</evidence>
<name>A0ABS4KFF0_9FIRM</name>